<name>A0A1Y1IF05_KLENI</name>
<accession>A0A1Y1IF05</accession>
<dbReference type="AlphaFoldDB" id="A0A1Y1IF05"/>
<evidence type="ECO:0000313" key="3">
    <source>
        <dbReference type="Proteomes" id="UP000054558"/>
    </source>
</evidence>
<organism evidence="2 3">
    <name type="scientific">Klebsormidium nitens</name>
    <name type="common">Green alga</name>
    <name type="synonym">Ulothrix nitens</name>
    <dbReference type="NCBI Taxonomy" id="105231"/>
    <lineage>
        <taxon>Eukaryota</taxon>
        <taxon>Viridiplantae</taxon>
        <taxon>Streptophyta</taxon>
        <taxon>Klebsormidiophyceae</taxon>
        <taxon>Klebsormidiales</taxon>
        <taxon>Klebsormidiaceae</taxon>
        <taxon>Klebsormidium</taxon>
    </lineage>
</organism>
<dbReference type="PANTHER" id="PTHR38390:SF2">
    <property type="entry name" value="OS01G0103900 PROTEIN"/>
    <property type="match status" value="1"/>
</dbReference>
<feature type="region of interest" description="Disordered" evidence="1">
    <location>
        <begin position="303"/>
        <end position="342"/>
    </location>
</feature>
<evidence type="ECO:0000256" key="1">
    <source>
        <dbReference type="SAM" id="MobiDB-lite"/>
    </source>
</evidence>
<gene>
    <name evidence="2" type="ORF">KFL_005280040</name>
</gene>
<keyword evidence="3" id="KW-1185">Reference proteome</keyword>
<evidence type="ECO:0000313" key="2">
    <source>
        <dbReference type="EMBL" id="GAQ89484.1"/>
    </source>
</evidence>
<reference evidence="2 3" key="1">
    <citation type="journal article" date="2014" name="Nat. Commun.">
        <title>Klebsormidium flaccidum genome reveals primary factors for plant terrestrial adaptation.</title>
        <authorList>
            <person name="Hori K."/>
            <person name="Maruyama F."/>
            <person name="Fujisawa T."/>
            <person name="Togashi T."/>
            <person name="Yamamoto N."/>
            <person name="Seo M."/>
            <person name="Sato S."/>
            <person name="Yamada T."/>
            <person name="Mori H."/>
            <person name="Tajima N."/>
            <person name="Moriyama T."/>
            <person name="Ikeuchi M."/>
            <person name="Watanabe M."/>
            <person name="Wada H."/>
            <person name="Kobayashi K."/>
            <person name="Saito M."/>
            <person name="Masuda T."/>
            <person name="Sasaki-Sekimoto Y."/>
            <person name="Mashiguchi K."/>
            <person name="Awai K."/>
            <person name="Shimojima M."/>
            <person name="Masuda S."/>
            <person name="Iwai M."/>
            <person name="Nobusawa T."/>
            <person name="Narise T."/>
            <person name="Kondo S."/>
            <person name="Saito H."/>
            <person name="Sato R."/>
            <person name="Murakawa M."/>
            <person name="Ihara Y."/>
            <person name="Oshima-Yamada Y."/>
            <person name="Ohtaka K."/>
            <person name="Satoh M."/>
            <person name="Sonobe K."/>
            <person name="Ishii M."/>
            <person name="Ohtani R."/>
            <person name="Kanamori-Sato M."/>
            <person name="Honoki R."/>
            <person name="Miyazaki D."/>
            <person name="Mochizuki H."/>
            <person name="Umetsu J."/>
            <person name="Higashi K."/>
            <person name="Shibata D."/>
            <person name="Kamiya Y."/>
            <person name="Sato N."/>
            <person name="Nakamura Y."/>
            <person name="Tabata S."/>
            <person name="Ida S."/>
            <person name="Kurokawa K."/>
            <person name="Ohta H."/>
        </authorList>
    </citation>
    <scope>NUCLEOTIDE SEQUENCE [LARGE SCALE GENOMIC DNA]</scope>
    <source>
        <strain evidence="2 3">NIES-2285</strain>
    </source>
</reference>
<dbReference type="PANTHER" id="PTHR38390">
    <property type="entry name" value="OS01G0103900 PROTEIN"/>
    <property type="match status" value="1"/>
</dbReference>
<dbReference type="OrthoDB" id="1906673at2759"/>
<dbReference type="EMBL" id="DF237477">
    <property type="protein sequence ID" value="GAQ89484.1"/>
    <property type="molecule type" value="Genomic_DNA"/>
</dbReference>
<sequence length="355" mass="38616">MFQSGTPLAQVLENKHEPVPLDALAKAWLQLLVQSGRLKRRSATLSFPRVLAQTTSTIHVSVSASLLRLSPAIGPVKTCRCHGAILGSPLLSGSEVLCCPVTAQHLDERDCDSDSVQIGADTVLHMPPTRDTSGSRALATSHSEKMEIQVVKLINLSTLDEVLLFGDPLTVTASSDLEFDPMTGMDPLIWNEKVFLSVCEALQDLDNGLFVRSKYLVDSGEESPLPQSYLLTPSGEGSLLMRLEVCDYSPFEHERGIHQKVSEMVNSSVSFSPMDGLRFTSPGCSLRSGPRWVPLRTASAAEAAPGCLAPQERPEQDSEHFRSTRAAEPAFRHAPGEPASRLVKRPGLERVLRSL</sequence>
<protein>
    <submittedName>
        <fullName evidence="2">Uncharacterized protein</fullName>
    </submittedName>
</protein>
<feature type="compositionally biased region" description="Basic and acidic residues" evidence="1">
    <location>
        <begin position="312"/>
        <end position="322"/>
    </location>
</feature>
<dbReference type="Proteomes" id="UP000054558">
    <property type="component" value="Unassembled WGS sequence"/>
</dbReference>
<proteinExistence type="predicted"/>